<organism evidence="1 2">
    <name type="scientific">Trifolium pratense</name>
    <name type="common">Red clover</name>
    <dbReference type="NCBI Taxonomy" id="57577"/>
    <lineage>
        <taxon>Eukaryota</taxon>
        <taxon>Viridiplantae</taxon>
        <taxon>Streptophyta</taxon>
        <taxon>Embryophyta</taxon>
        <taxon>Tracheophyta</taxon>
        <taxon>Spermatophyta</taxon>
        <taxon>Magnoliopsida</taxon>
        <taxon>eudicotyledons</taxon>
        <taxon>Gunneridae</taxon>
        <taxon>Pentapetalae</taxon>
        <taxon>rosids</taxon>
        <taxon>fabids</taxon>
        <taxon>Fabales</taxon>
        <taxon>Fabaceae</taxon>
        <taxon>Papilionoideae</taxon>
        <taxon>50 kb inversion clade</taxon>
        <taxon>NPAAA clade</taxon>
        <taxon>Hologalegina</taxon>
        <taxon>IRL clade</taxon>
        <taxon>Trifolieae</taxon>
        <taxon>Trifolium</taxon>
    </lineage>
</organism>
<proteinExistence type="predicted"/>
<reference evidence="1 2" key="2">
    <citation type="journal article" date="2017" name="Front. Plant Sci.">
        <title>Gene Classification and Mining of Molecular Markers Useful in Red Clover (Trifolium pratense) Breeding.</title>
        <authorList>
            <person name="Istvanek J."/>
            <person name="Dluhosova J."/>
            <person name="Dluhos P."/>
            <person name="Patkova L."/>
            <person name="Nedelnik J."/>
            <person name="Repkova J."/>
        </authorList>
    </citation>
    <scope>NUCLEOTIDE SEQUENCE [LARGE SCALE GENOMIC DNA]</scope>
    <source>
        <strain evidence="2">cv. Tatra</strain>
        <tissue evidence="1">Young leaves</tissue>
    </source>
</reference>
<feature type="non-terminal residue" evidence="1">
    <location>
        <position position="1"/>
    </location>
</feature>
<sequence length="75" mass="8698">VTFSTRGKAKKGDKLTVRQHKVRQFDPRKRKGGGLLRHPLHSIKKVARLPSKDRGEVLKILKKHVRRRRGGDRIN</sequence>
<accession>A0A2K3K9B8</accession>
<dbReference type="Proteomes" id="UP000236291">
    <property type="component" value="Unassembled WGS sequence"/>
</dbReference>
<evidence type="ECO:0000313" key="2">
    <source>
        <dbReference type="Proteomes" id="UP000236291"/>
    </source>
</evidence>
<protein>
    <submittedName>
        <fullName evidence="1">Uncharacterized protein</fullName>
    </submittedName>
</protein>
<evidence type="ECO:0000313" key="1">
    <source>
        <dbReference type="EMBL" id="PNX62885.1"/>
    </source>
</evidence>
<dbReference type="AlphaFoldDB" id="A0A2K3K9B8"/>
<name>A0A2K3K9B8_TRIPR</name>
<comment type="caution">
    <text evidence="1">The sequence shown here is derived from an EMBL/GenBank/DDBJ whole genome shotgun (WGS) entry which is preliminary data.</text>
</comment>
<reference evidence="1 2" key="1">
    <citation type="journal article" date="2014" name="Am. J. Bot.">
        <title>Genome assembly and annotation for red clover (Trifolium pratense; Fabaceae).</title>
        <authorList>
            <person name="Istvanek J."/>
            <person name="Jaros M."/>
            <person name="Krenek A."/>
            <person name="Repkova J."/>
        </authorList>
    </citation>
    <scope>NUCLEOTIDE SEQUENCE [LARGE SCALE GENOMIC DNA]</scope>
    <source>
        <strain evidence="2">cv. Tatra</strain>
        <tissue evidence="1">Young leaves</tissue>
    </source>
</reference>
<gene>
    <name evidence="1" type="ORF">L195_g061355</name>
</gene>
<dbReference type="EMBL" id="ASHM01151169">
    <property type="protein sequence ID" value="PNX62885.1"/>
    <property type="molecule type" value="Genomic_DNA"/>
</dbReference>